<sequence>MSNALWALWPASLVACLACCQQLGSFHAYGKHSQLQVAAAIACSLILATWALAEAGGYFRRHRGHSYELATTEDPDPVIFGAKIANSELESQAGHSTNVCEATKAEELSPSLSERAQAWLCQNIAAWRAGAELCVLLGLLYVCDRTSLLPDGPKMRDPRQFWTLWALIVVAACFTARKGDDKAPLSRDQTDEWKGWMQIMFLMYHYFEEKEVYNAIRVYIAAYVWMTGYGNFHLYRKGKSFTLRRTAQMMFRLNFLGFVACVVLRNEYMLYYICAMHTLFTVFVLAAMFIGHTLNSSYSVLWVKIGATLAVTALLYDGPEFIFRWVFGTLPGVRPLFAFHDPLHPEFTDEMHEFHFRSGLDRFIWIIGMICALHFQYFTAFLERLASLPTLKRISMQAMVFLLALVLGWLWWKNVFQLEKLTYNKVHPYTSFIPLFIYLLFRNFTEGLRQRHLHLFACMGRYTLETYILQFHIWMKTTGLNGSPKRLLVVIPGYYWLNFAVLTVAYVFVSVRFSNLTGVLRDALIPDNLLSMCKIWTILIALGGTCWLSSLLWMGSLADVGWP</sequence>
<name>A0AA36IPG6_9DINO</name>
<keyword evidence="9" id="KW-0732">Signal</keyword>
<reference evidence="11" key="1">
    <citation type="submission" date="2023-08" db="EMBL/GenBank/DDBJ databases">
        <authorList>
            <person name="Chen Y."/>
            <person name="Shah S."/>
            <person name="Dougan E. K."/>
            <person name="Thang M."/>
            <person name="Chan C."/>
        </authorList>
    </citation>
    <scope>NUCLEOTIDE SEQUENCE</scope>
</reference>
<feature type="transmembrane region" description="Helical" evidence="8">
    <location>
        <begin position="363"/>
        <end position="382"/>
    </location>
</feature>
<evidence type="ECO:0000313" key="11">
    <source>
        <dbReference type="EMBL" id="CAJ1390495.1"/>
    </source>
</evidence>
<feature type="transmembrane region" description="Helical" evidence="8">
    <location>
        <begin position="453"/>
        <end position="474"/>
    </location>
</feature>
<keyword evidence="4 8" id="KW-0812">Transmembrane</keyword>
<feature type="transmembrane region" description="Helical" evidence="8">
    <location>
        <begin position="424"/>
        <end position="441"/>
    </location>
</feature>
<evidence type="ECO:0000259" key="10">
    <source>
        <dbReference type="Pfam" id="PF07779"/>
    </source>
</evidence>
<accession>A0AA36IPG6</accession>
<proteinExistence type="inferred from homology"/>
<feature type="transmembrane region" description="Helical" evidence="8">
    <location>
        <begin position="216"/>
        <end position="235"/>
    </location>
</feature>
<dbReference type="PANTHER" id="PTHR13533">
    <property type="entry name" value="N-ACETYLNEURAMINATE 9-O-ACETYLTRANSFERASE"/>
    <property type="match status" value="1"/>
</dbReference>
<feature type="transmembrane region" description="Helical" evidence="8">
    <location>
        <begin position="36"/>
        <end position="53"/>
    </location>
</feature>
<evidence type="ECO:0000256" key="6">
    <source>
        <dbReference type="ARBA" id="ARBA00023136"/>
    </source>
</evidence>
<evidence type="ECO:0000313" key="12">
    <source>
        <dbReference type="Proteomes" id="UP001178507"/>
    </source>
</evidence>
<comment type="subcellular location">
    <subcellularLocation>
        <location evidence="1">Membrane</location>
        <topology evidence="1">Multi-pass membrane protein</topology>
    </subcellularLocation>
</comment>
<comment type="caution">
    <text evidence="11">The sequence shown here is derived from an EMBL/GenBank/DDBJ whole genome shotgun (WGS) entry which is preliminary data.</text>
</comment>
<organism evidence="11 12">
    <name type="scientific">Effrenium voratum</name>
    <dbReference type="NCBI Taxonomy" id="2562239"/>
    <lineage>
        <taxon>Eukaryota</taxon>
        <taxon>Sar</taxon>
        <taxon>Alveolata</taxon>
        <taxon>Dinophyceae</taxon>
        <taxon>Suessiales</taxon>
        <taxon>Symbiodiniaceae</taxon>
        <taxon>Effrenium</taxon>
    </lineage>
</organism>
<evidence type="ECO:0000256" key="1">
    <source>
        <dbReference type="ARBA" id="ARBA00004141"/>
    </source>
</evidence>
<dbReference type="GO" id="GO:0016020">
    <property type="term" value="C:membrane"/>
    <property type="evidence" value="ECO:0007669"/>
    <property type="project" value="UniProtKB-SubCell"/>
</dbReference>
<evidence type="ECO:0000256" key="3">
    <source>
        <dbReference type="ARBA" id="ARBA00022679"/>
    </source>
</evidence>
<evidence type="ECO:0000256" key="7">
    <source>
        <dbReference type="ARBA" id="ARBA00023180"/>
    </source>
</evidence>
<dbReference type="PANTHER" id="PTHR13533:SF1">
    <property type="entry name" value="N-ACETYLNEURAMINATE 9-O-ACETYLTRANSFERASE"/>
    <property type="match status" value="1"/>
</dbReference>
<feature type="domain" description="Cas1p 10 TM acyl transferase" evidence="10">
    <location>
        <begin position="112"/>
        <end position="530"/>
    </location>
</feature>
<evidence type="ECO:0000256" key="8">
    <source>
        <dbReference type="SAM" id="Phobius"/>
    </source>
</evidence>
<keyword evidence="5 8" id="KW-1133">Transmembrane helix</keyword>
<feature type="chain" id="PRO_5041397027" description="Cas1p 10 TM acyl transferase domain-containing protein" evidence="9">
    <location>
        <begin position="20"/>
        <end position="563"/>
    </location>
</feature>
<keyword evidence="6 8" id="KW-0472">Membrane</keyword>
<dbReference type="GO" id="GO:0005794">
    <property type="term" value="C:Golgi apparatus"/>
    <property type="evidence" value="ECO:0007669"/>
    <property type="project" value="TreeGrafter"/>
</dbReference>
<evidence type="ECO:0000256" key="4">
    <source>
        <dbReference type="ARBA" id="ARBA00022692"/>
    </source>
</evidence>
<comment type="similarity">
    <text evidence="2">Belongs to the PC-esterase family. CASD1 subfamily.</text>
</comment>
<feature type="transmembrane region" description="Helical" evidence="8">
    <location>
        <begin position="494"/>
        <end position="514"/>
    </location>
</feature>
<keyword evidence="7" id="KW-0325">Glycoprotein</keyword>
<dbReference type="GO" id="GO:0010411">
    <property type="term" value="P:xyloglucan metabolic process"/>
    <property type="evidence" value="ECO:0007669"/>
    <property type="project" value="TreeGrafter"/>
</dbReference>
<dbReference type="Pfam" id="PF07779">
    <property type="entry name" value="Cas1_AcylT"/>
    <property type="match status" value="1"/>
</dbReference>
<feature type="signal peptide" evidence="9">
    <location>
        <begin position="1"/>
        <end position="19"/>
    </location>
</feature>
<dbReference type="Proteomes" id="UP001178507">
    <property type="component" value="Unassembled WGS sequence"/>
</dbReference>
<dbReference type="EMBL" id="CAUJNA010002090">
    <property type="protein sequence ID" value="CAJ1390495.1"/>
    <property type="molecule type" value="Genomic_DNA"/>
</dbReference>
<dbReference type="AlphaFoldDB" id="A0AA36IPG6"/>
<evidence type="ECO:0000256" key="9">
    <source>
        <dbReference type="SAM" id="SignalP"/>
    </source>
</evidence>
<keyword evidence="12" id="KW-1185">Reference proteome</keyword>
<evidence type="ECO:0000256" key="5">
    <source>
        <dbReference type="ARBA" id="ARBA00022989"/>
    </source>
</evidence>
<feature type="transmembrane region" description="Helical" evidence="8">
    <location>
        <begin position="535"/>
        <end position="554"/>
    </location>
</feature>
<protein>
    <recommendedName>
        <fullName evidence="10">Cas1p 10 TM acyl transferase domain-containing protein</fullName>
    </recommendedName>
</protein>
<dbReference type="GO" id="GO:0045492">
    <property type="term" value="P:xylan biosynthetic process"/>
    <property type="evidence" value="ECO:0007669"/>
    <property type="project" value="TreeGrafter"/>
</dbReference>
<keyword evidence="3" id="KW-0808">Transferase</keyword>
<dbReference type="GO" id="GO:0016407">
    <property type="term" value="F:acetyltransferase activity"/>
    <property type="evidence" value="ECO:0007669"/>
    <property type="project" value="TreeGrafter"/>
</dbReference>
<feature type="transmembrane region" description="Helical" evidence="8">
    <location>
        <begin position="270"/>
        <end position="291"/>
    </location>
</feature>
<gene>
    <name evidence="11" type="ORF">EVOR1521_LOCUS15895</name>
</gene>
<evidence type="ECO:0000256" key="2">
    <source>
        <dbReference type="ARBA" id="ARBA00010666"/>
    </source>
</evidence>
<feature type="transmembrane region" description="Helical" evidence="8">
    <location>
        <begin position="161"/>
        <end position="177"/>
    </location>
</feature>
<feature type="transmembrane region" description="Helical" evidence="8">
    <location>
        <begin position="394"/>
        <end position="412"/>
    </location>
</feature>
<dbReference type="InterPro" id="IPR012419">
    <property type="entry name" value="Cas1_AcylTrans_dom"/>
</dbReference>